<dbReference type="OrthoDB" id="501284at2"/>
<dbReference type="Pfam" id="PF09299">
    <property type="entry name" value="Mu-transpos_C"/>
    <property type="match status" value="1"/>
</dbReference>
<sequence>MRVCQLKIGDEFSYYGVKYSVFSIDPPMVSILRIDGDNQVRNVTFLSLVTDSSFSPENSLKKRIDDHNEKNAKKQRAFLDSLPESKREEVTKRFEMIKPVLLYEKSRAGDFVSSVTFNQIYKGYLQSGETVSDISKEELLQRISNKYGKSVRQLKRYLAAYHQQENEYPNHGLDGLIRKNEMHKNQRTDENAIEICHPKKKEIVLDVIYTRLDKMYVPIMKSAIEQHYLTKRKISIANLHEIIEVMCYNEGLEPIDYNTVYYLIKKKLNPMIKEVLRKGIDAASEFLPTTRGFSDVAKAPLHIVEIDHTQLDIDVIDGKSGVNLGRPWITMGIDVFTRMIWCMHISTDAPSADKVRKGIQHGIFFKNTKEQYNTLNEWDIFGIPRIIYVDNGKEFKNAEVKRMIEETLQSQVMYRPIATPRYGAIIERVFGTINKKFIHRLAGTRKSNPTDLGEYNAEKEAIFTLENIQELLTTYITDVYHHDNHLGLPLEYPTPSARYYHALEVMGYPEFVPVEEEPFYRMELLPTTKKSYTRDGIRLDNIYYASQETSKLISKQKNKHKIKYDVDDISRIYVLDPSLSEYIEVPSHNPPANEIERMSKKIYKLLLKELRTQGKLNTHQIPGSRDIVKGKALLEEKMSKMIKSNKSVRQKALKAGFSLNSGELPKEKKVSTQTNNKLEILREQLNDEKQKKMSDQNDL</sequence>
<evidence type="ECO:0000256" key="1">
    <source>
        <dbReference type="SAM" id="Coils"/>
    </source>
</evidence>
<dbReference type="Gene3D" id="3.30.420.10">
    <property type="entry name" value="Ribonuclease H-like superfamily/Ribonuclease H"/>
    <property type="match status" value="1"/>
</dbReference>
<reference evidence="3" key="2">
    <citation type="submission" date="2020-09" db="EMBL/GenBank/DDBJ databases">
        <authorList>
            <person name="Sun Q."/>
            <person name="Zhou Y."/>
        </authorList>
    </citation>
    <scope>NUCLEOTIDE SEQUENCE</scope>
    <source>
        <strain evidence="3">CGMCC 1.6333</strain>
    </source>
</reference>
<dbReference type="AlphaFoldDB" id="A0A917TVC7"/>
<dbReference type="SUPFAM" id="SSF53098">
    <property type="entry name" value="Ribonuclease H-like"/>
    <property type="match status" value="1"/>
</dbReference>
<accession>A0A917TVC7</accession>
<dbReference type="InterPro" id="IPR001584">
    <property type="entry name" value="Integrase_cat-core"/>
</dbReference>
<dbReference type="InterPro" id="IPR012337">
    <property type="entry name" value="RNaseH-like_sf"/>
</dbReference>
<evidence type="ECO:0000313" key="3">
    <source>
        <dbReference type="EMBL" id="GGM39208.1"/>
    </source>
</evidence>
<feature type="domain" description="Integrase catalytic" evidence="2">
    <location>
        <begin position="296"/>
        <end position="497"/>
    </location>
</feature>
<dbReference type="Proteomes" id="UP000618460">
    <property type="component" value="Unassembled WGS sequence"/>
</dbReference>
<organism evidence="3 4">
    <name type="scientific">Paraliobacillus quinghaiensis</name>
    <dbReference type="NCBI Taxonomy" id="470815"/>
    <lineage>
        <taxon>Bacteria</taxon>
        <taxon>Bacillati</taxon>
        <taxon>Bacillota</taxon>
        <taxon>Bacilli</taxon>
        <taxon>Bacillales</taxon>
        <taxon>Bacillaceae</taxon>
        <taxon>Paraliobacillus</taxon>
    </lineage>
</organism>
<proteinExistence type="predicted"/>
<dbReference type="EMBL" id="BMLG01000019">
    <property type="protein sequence ID" value="GGM39208.1"/>
    <property type="molecule type" value="Genomic_DNA"/>
</dbReference>
<feature type="coiled-coil region" evidence="1">
    <location>
        <begin position="668"/>
        <end position="698"/>
    </location>
</feature>
<dbReference type="PROSITE" id="PS50994">
    <property type="entry name" value="INTEGRASE"/>
    <property type="match status" value="1"/>
</dbReference>
<dbReference type="GO" id="GO:0015074">
    <property type="term" value="P:DNA integration"/>
    <property type="evidence" value="ECO:0007669"/>
    <property type="project" value="InterPro"/>
</dbReference>
<keyword evidence="1" id="KW-0175">Coiled coil</keyword>
<gene>
    <name evidence="3" type="ORF">GCM10011351_26700</name>
</gene>
<keyword evidence="4" id="KW-1185">Reference proteome</keyword>
<dbReference type="InterPro" id="IPR036397">
    <property type="entry name" value="RNaseH_sf"/>
</dbReference>
<dbReference type="RefSeq" id="WP_117156083.1">
    <property type="nucleotide sequence ID" value="NZ_BMLG01000019.1"/>
</dbReference>
<name>A0A917TVC7_9BACI</name>
<dbReference type="InterPro" id="IPR015378">
    <property type="entry name" value="Transposase-like_Mu_C"/>
</dbReference>
<evidence type="ECO:0000259" key="2">
    <source>
        <dbReference type="PROSITE" id="PS50994"/>
    </source>
</evidence>
<comment type="caution">
    <text evidence="3">The sequence shown here is derived from an EMBL/GenBank/DDBJ whole genome shotgun (WGS) entry which is preliminary data.</text>
</comment>
<reference evidence="3" key="1">
    <citation type="journal article" date="2014" name="Int. J. Syst. Evol. Microbiol.">
        <title>Complete genome sequence of Corynebacterium casei LMG S-19264T (=DSM 44701T), isolated from a smear-ripened cheese.</title>
        <authorList>
            <consortium name="US DOE Joint Genome Institute (JGI-PGF)"/>
            <person name="Walter F."/>
            <person name="Albersmeier A."/>
            <person name="Kalinowski J."/>
            <person name="Ruckert C."/>
        </authorList>
    </citation>
    <scope>NUCLEOTIDE SEQUENCE</scope>
    <source>
        <strain evidence="3">CGMCC 1.6333</strain>
    </source>
</reference>
<evidence type="ECO:0000313" key="4">
    <source>
        <dbReference type="Proteomes" id="UP000618460"/>
    </source>
</evidence>
<protein>
    <recommendedName>
        <fullName evidence="2">Integrase catalytic domain-containing protein</fullName>
    </recommendedName>
</protein>
<dbReference type="GO" id="GO:0003676">
    <property type="term" value="F:nucleic acid binding"/>
    <property type="evidence" value="ECO:0007669"/>
    <property type="project" value="InterPro"/>
</dbReference>